<dbReference type="GO" id="GO:0006044">
    <property type="term" value="P:N-acetylglucosamine metabolic process"/>
    <property type="evidence" value="ECO:0007669"/>
    <property type="project" value="TreeGrafter"/>
</dbReference>
<accession>A0A6F9D9W4</accession>
<dbReference type="InterPro" id="IPR027417">
    <property type="entry name" value="P-loop_NTPase"/>
</dbReference>
<dbReference type="GO" id="GO:0001517">
    <property type="term" value="F:N-acetylglucosamine 6-O-sulfotransferase activity"/>
    <property type="evidence" value="ECO:0007669"/>
    <property type="project" value="TreeGrafter"/>
</dbReference>
<keyword evidence="2" id="KW-0812">Transmembrane</keyword>
<keyword evidence="2" id="KW-1133">Transmembrane helix</keyword>
<dbReference type="GO" id="GO:0006790">
    <property type="term" value="P:sulfur compound metabolic process"/>
    <property type="evidence" value="ECO:0007669"/>
    <property type="project" value="TreeGrafter"/>
</dbReference>
<name>A0A6F9D9W4_9ASCI</name>
<evidence type="ECO:0000256" key="2">
    <source>
        <dbReference type="SAM" id="Phobius"/>
    </source>
</evidence>
<dbReference type="SUPFAM" id="SSF52540">
    <property type="entry name" value="P-loop containing nucleoside triphosphate hydrolases"/>
    <property type="match status" value="1"/>
</dbReference>
<comment type="similarity">
    <text evidence="1">Belongs to the sulfotransferase 1 family.</text>
</comment>
<dbReference type="AlphaFoldDB" id="A0A6F9D9W4"/>
<dbReference type="EC" id="2.8.2.-" evidence="1"/>
<sequence length="453" mass="52736">MTPGNPWVNDIRMHNFRGEMSRIGFPIPQNCRFRRYRNFTIRAAVITFLALCLYEAMQSVGDTPTRRNDFKMKQTPWIEHVQQSQERRKGVIILTSHRSGSTFFGQLFNQRPDVFFHFEPLLPFGYGCAKIDDPLRVEYLTNLFQCNISNQDSLPIDKGSRKQSDFTSANLCLQQNFCFREKSKRMCSEEFCKIPKACWECDPVDSEVASEMCEISHLTAIKVIRICDLMTLKPLLENPSFDIKILHLVRDPRGVLGSRKKLEGKYGFEAIGVTCERMENSLDIGFDPQNTWLDGKYKVIRYEDVCQRPMHIASEIYKFVGLSMTTAMEKWITSNTEGQLNLVGDTRAYKVERKMLKEKLRGRKKLRELIINDPYTTTRNSSATWREWRDNLDFHMVEQVQQDCRTAMHKLKYVPVGTAGELRNDEFNVLGKFCSDRTLPRCSRVTDILFKLT</sequence>
<keyword evidence="1 4" id="KW-0808">Transferase</keyword>
<dbReference type="InterPro" id="IPR000863">
    <property type="entry name" value="Sulfotransferase_dom"/>
</dbReference>
<keyword evidence="2" id="KW-0472">Membrane</keyword>
<dbReference type="PANTHER" id="PTHR10704:SF71">
    <property type="entry name" value="CARBOHYDRATE SULFOTRANSFERASE 1-LIKE"/>
    <property type="match status" value="1"/>
</dbReference>
<protein>
    <recommendedName>
        <fullName evidence="1">Sulfotransferase</fullName>
        <ecNumber evidence="1">2.8.2.-</ecNumber>
    </recommendedName>
</protein>
<dbReference type="PANTHER" id="PTHR10704">
    <property type="entry name" value="CARBOHYDRATE SULFOTRANSFERASE"/>
    <property type="match status" value="1"/>
</dbReference>
<evidence type="ECO:0000256" key="1">
    <source>
        <dbReference type="RuleBase" id="RU361155"/>
    </source>
</evidence>
<proteinExistence type="evidence at transcript level"/>
<dbReference type="InterPro" id="IPR051135">
    <property type="entry name" value="Gal/GlcNAc/GalNAc_ST"/>
</dbReference>
<organism evidence="4">
    <name type="scientific">Phallusia mammillata</name>
    <dbReference type="NCBI Taxonomy" id="59560"/>
    <lineage>
        <taxon>Eukaryota</taxon>
        <taxon>Metazoa</taxon>
        <taxon>Chordata</taxon>
        <taxon>Tunicata</taxon>
        <taxon>Ascidiacea</taxon>
        <taxon>Phlebobranchia</taxon>
        <taxon>Ascidiidae</taxon>
        <taxon>Phallusia</taxon>
    </lineage>
</organism>
<dbReference type="Pfam" id="PF00685">
    <property type="entry name" value="Sulfotransfer_1"/>
    <property type="match status" value="1"/>
</dbReference>
<gene>
    <name evidence="4" type="primary">Chst1-004</name>
</gene>
<evidence type="ECO:0000259" key="3">
    <source>
        <dbReference type="Pfam" id="PF00685"/>
    </source>
</evidence>
<reference evidence="4" key="1">
    <citation type="submission" date="2020-04" db="EMBL/GenBank/DDBJ databases">
        <authorList>
            <person name="Neveu A P."/>
        </authorList>
    </citation>
    <scope>NUCLEOTIDE SEQUENCE</scope>
    <source>
        <tissue evidence="4">Whole embryo</tissue>
    </source>
</reference>
<feature type="domain" description="Sulfotransferase" evidence="3">
    <location>
        <begin position="91"/>
        <end position="411"/>
    </location>
</feature>
<evidence type="ECO:0000313" key="4">
    <source>
        <dbReference type="EMBL" id="CAB3230836.1"/>
    </source>
</evidence>
<feature type="transmembrane region" description="Helical" evidence="2">
    <location>
        <begin position="39"/>
        <end position="57"/>
    </location>
</feature>
<dbReference type="Gene3D" id="3.40.50.300">
    <property type="entry name" value="P-loop containing nucleotide triphosphate hydrolases"/>
    <property type="match status" value="1"/>
</dbReference>
<dbReference type="EMBL" id="LR783938">
    <property type="protein sequence ID" value="CAB3230836.1"/>
    <property type="molecule type" value="mRNA"/>
</dbReference>